<dbReference type="SUPFAM" id="SSF55729">
    <property type="entry name" value="Acyl-CoA N-acyltransferases (Nat)"/>
    <property type="match status" value="1"/>
</dbReference>
<dbReference type="Gene3D" id="3.40.630.30">
    <property type="match status" value="1"/>
</dbReference>
<organism evidence="2">
    <name type="scientific">human gut metagenome</name>
    <dbReference type="NCBI Taxonomy" id="408170"/>
    <lineage>
        <taxon>unclassified sequences</taxon>
        <taxon>metagenomes</taxon>
        <taxon>organismal metagenomes</taxon>
    </lineage>
</organism>
<feature type="domain" description="N-acetyltransferase" evidence="1">
    <location>
        <begin position="1"/>
        <end position="135"/>
    </location>
</feature>
<sequence length="264" mass="29737">MYSLWQSCFGDDGETIDMFFKNSFSYENAVICTDKAEVVSQLFLLPEKLSLGEKEYFAYYIYAAATAESYRKQGIMGSLLEFTSALAADRKADYLFLVPATEKLFDYYEKFGFYKALYAEKTVFKLAGGEPLDIKSTEPSDIKKAALKREKLLKGVNRVVWRENEIKLFSDFLGDDGKIVFGDDFYVSYSPAENGVFVTELLCGGTYENALDVLKKTGENTFFVSVPEEKAAELKNCKRTAVGMIKNIKGEKINDSVYTGITLN</sequence>
<reference evidence="2" key="1">
    <citation type="journal article" date="2013" name="Environ. Microbiol.">
        <title>Microbiota from the distal guts of lean and obese adolescents exhibit partial functional redundancy besides clear differences in community structure.</title>
        <authorList>
            <person name="Ferrer M."/>
            <person name="Ruiz A."/>
            <person name="Lanza F."/>
            <person name="Haange S.B."/>
            <person name="Oberbach A."/>
            <person name="Till H."/>
            <person name="Bargiela R."/>
            <person name="Campoy C."/>
            <person name="Segura M.T."/>
            <person name="Richter M."/>
            <person name="von Bergen M."/>
            <person name="Seifert J."/>
            <person name="Suarez A."/>
        </authorList>
    </citation>
    <scope>NUCLEOTIDE SEQUENCE</scope>
</reference>
<protein>
    <submittedName>
        <fullName evidence="2">Acetyltransferase</fullName>
    </submittedName>
</protein>
<dbReference type="EMBL" id="AJWY01001350">
    <property type="protein sequence ID" value="EKC79906.1"/>
    <property type="molecule type" value="Genomic_DNA"/>
</dbReference>
<name>K1V7G9_9ZZZZ</name>
<evidence type="ECO:0000313" key="2">
    <source>
        <dbReference type="EMBL" id="EKC79906.1"/>
    </source>
</evidence>
<dbReference type="Pfam" id="PF13527">
    <property type="entry name" value="Acetyltransf_9"/>
    <property type="match status" value="1"/>
</dbReference>
<dbReference type="InterPro" id="IPR000182">
    <property type="entry name" value="GNAT_dom"/>
</dbReference>
<gene>
    <name evidence="2" type="ORF">LEA_01945</name>
</gene>
<comment type="caution">
    <text evidence="2">The sequence shown here is derived from an EMBL/GenBank/DDBJ whole genome shotgun (WGS) entry which is preliminary data.</text>
</comment>
<dbReference type="AlphaFoldDB" id="K1V7G9"/>
<dbReference type="GO" id="GO:0016747">
    <property type="term" value="F:acyltransferase activity, transferring groups other than amino-acyl groups"/>
    <property type="evidence" value="ECO:0007669"/>
    <property type="project" value="InterPro"/>
</dbReference>
<accession>K1V7G9</accession>
<proteinExistence type="predicted"/>
<keyword evidence="2" id="KW-0808">Transferase</keyword>
<evidence type="ECO:0000259" key="1">
    <source>
        <dbReference type="PROSITE" id="PS51186"/>
    </source>
</evidence>
<dbReference type="PROSITE" id="PS51186">
    <property type="entry name" value="GNAT"/>
    <property type="match status" value="1"/>
</dbReference>
<dbReference type="InterPro" id="IPR016181">
    <property type="entry name" value="Acyl_CoA_acyltransferase"/>
</dbReference>